<dbReference type="PANTHER" id="PTHR39142">
    <property type="entry name" value="MID1P"/>
    <property type="match status" value="1"/>
</dbReference>
<dbReference type="InterPro" id="IPR024338">
    <property type="entry name" value="MID1/Yam8"/>
</dbReference>
<evidence type="ECO:0000256" key="2">
    <source>
        <dbReference type="SAM" id="MobiDB-lite"/>
    </source>
</evidence>
<evidence type="ECO:0000256" key="3">
    <source>
        <dbReference type="SAM" id="Phobius"/>
    </source>
</evidence>
<dbReference type="GO" id="GO:0003677">
    <property type="term" value="F:DNA binding"/>
    <property type="evidence" value="ECO:0007669"/>
    <property type="project" value="InterPro"/>
</dbReference>
<feature type="compositionally biased region" description="Polar residues" evidence="2">
    <location>
        <begin position="34"/>
        <end position="48"/>
    </location>
</feature>
<dbReference type="Pfam" id="PF04082">
    <property type="entry name" value="Fungal_trans"/>
    <property type="match status" value="1"/>
</dbReference>
<dbReference type="SMART" id="SM00906">
    <property type="entry name" value="Fungal_trans"/>
    <property type="match status" value="1"/>
</dbReference>
<keyword evidence="3" id="KW-1133">Transmembrane helix</keyword>
<proteinExistence type="predicted"/>
<dbReference type="GO" id="GO:0008270">
    <property type="term" value="F:zinc ion binding"/>
    <property type="evidence" value="ECO:0007669"/>
    <property type="project" value="InterPro"/>
</dbReference>
<dbReference type="Pfam" id="PF12929">
    <property type="entry name" value="Mid1"/>
    <property type="match status" value="1"/>
</dbReference>
<dbReference type="CDD" id="cd12148">
    <property type="entry name" value="fungal_TF_MHR"/>
    <property type="match status" value="1"/>
</dbReference>
<sequence length="1348" mass="148803">MRILEHFFPGHELNLQSLRTIAKAIKDGTFTAPPVQQTEGLFTNSQPSPDDGESVDDGEEQDVGELHEPLGCMMKDSRGKFRYVGAHSEIPFNAAVVTLGNQRKNPAIIPSPRVGLYPPSLPAPSPSTESGVEEPFYLPARELCDIYVSRFLEDVHCTYWLYPVESLLRHVDSTYSESAPSSSSSWMCSLYAMFAIGAANYVGFNGNSPPPGSPAAMDPKTSEDYIALAKQLIPTVYDEADIDSIRALAIMSIAMENMCSRVSAYLYMGASVQMAYTLGLHRDQLPENGTTIEREQNRRIWWTLFLLDQEISSRGGSPTVIDERYTKTLYPGLHTPLSWLATSVSLCRLKREIIQSVYTERSANSISFSTVSNSLLLLQKWHRQMPAHLIYDVPAPPTHKRAVAVLHLHYWGTTILLTRPFLLYLVIKYSALASSKKIWFERMGKTCIDAAQKSIAILQQMAADGTLSSLTAFDSTCILRLIMIFILAYAHTRTPQYSAHIETLMGLSKGMEQIGFTKMVTEETPGRLADLGIPEEPQDPNRNADAPVHLNDEMIAQLWGNWDPNFMTPLQTQQSLDLTFDDSGAFDINSEILAFTNLDESIIIDPSQVKMKTARAPLNTLIPSTLKPPLLQRPYLFLRTLKPVSWYNRDRRTLADLAAHLLRPSIPPCIPGISDKAVERAMPPLNLAPLQSRLLAYAVTTYLFLTLWTTFSPRPFAYAAESPVVLQHDRLSQPELHALPDGEFAPPGDEVADSEGIEGYTPEFALFDRSLVGRQAAEVSKLTNNEKTEMDMAAGATAYFVLEKTQSRVRRLTDDLLGARGGDNASGGVASGQEAEVASDRAADDEENNGELRKRQNGGRIWITANTCKQPTPSGNVTTPGDPPQLTMYVSTSSQNQKPGPGSTGNLATNSTGVLFDNGYASFDVQAGSDVYIGVAAPKFGGDWFGSWHFELAASTDGPYHSYNDTNPFLFMIDTDSESALFITYDLGTSNATSDVDKWKDNNPFHMYAFAAGDWTPITGMERSYCALKEQFYSNDTKNFTIDTSITTKFGGDLPNSQFHVQGLDTATTYNGFVVMEGGQEDLDIPGIGIVRAGGKVFQQFNWTTKADDSCQVLFDLDFCDTVAYAVPSSTKYKFNDTGLKALYDTQARSYYQNFSRSLAQVACDTTSEAQYSLAKTCADCESDYKNWLCSVLIPRCETWSADDDWLQPRNINTPFPNGTYTFDGNVTRGFNETHRDRFGYNQSRNPMIDQVINPGPYKEMLPCEDLCFDIVKSCPAKLGFACPNVGAARDMGYGKRDPQGDVLMCNFPGAVVKLNVQGAAGRVGFSVAKVVVVVWGVVAVVGVGCRW</sequence>
<keyword evidence="1" id="KW-0539">Nucleus</keyword>
<reference evidence="5" key="1">
    <citation type="submission" date="2022-10" db="EMBL/GenBank/DDBJ databases">
        <title>Tapping the CABI collections for fungal endophytes: first genome assemblies for Collariella, Neodidymelliopsis, Ascochyta clinopodiicola, Didymella pomorum, Didymosphaeria variabile, Neocosmospora piperis and Neocucurbitaria cava.</title>
        <authorList>
            <person name="Hill R."/>
        </authorList>
    </citation>
    <scope>NUCLEOTIDE SEQUENCE</scope>
    <source>
        <strain evidence="5">IMI 356814</strain>
    </source>
</reference>
<protein>
    <recommendedName>
        <fullName evidence="4">Xylanolytic transcriptional activator regulatory domain-containing protein</fullName>
    </recommendedName>
</protein>
<feature type="transmembrane region" description="Helical" evidence="3">
    <location>
        <begin position="1324"/>
        <end position="1346"/>
    </location>
</feature>
<dbReference type="PANTHER" id="PTHR39142:SF1">
    <property type="entry name" value="AEL197CP"/>
    <property type="match status" value="1"/>
</dbReference>
<dbReference type="EMBL" id="JAPEUY010000009">
    <property type="protein sequence ID" value="KAJ4369702.1"/>
    <property type="molecule type" value="Genomic_DNA"/>
</dbReference>
<dbReference type="Proteomes" id="UP001140560">
    <property type="component" value="Unassembled WGS sequence"/>
</dbReference>
<dbReference type="GO" id="GO:0006351">
    <property type="term" value="P:DNA-templated transcription"/>
    <property type="evidence" value="ECO:0007669"/>
    <property type="project" value="InterPro"/>
</dbReference>
<dbReference type="InterPro" id="IPR007219">
    <property type="entry name" value="XnlR_reg_dom"/>
</dbReference>
<keyword evidence="6" id="KW-1185">Reference proteome</keyword>
<feature type="region of interest" description="Disordered" evidence="2">
    <location>
        <begin position="818"/>
        <end position="857"/>
    </location>
</feature>
<dbReference type="GO" id="GO:0098703">
    <property type="term" value="P:calcium ion import across plasma membrane"/>
    <property type="evidence" value="ECO:0007669"/>
    <property type="project" value="InterPro"/>
</dbReference>
<feature type="region of interest" description="Disordered" evidence="2">
    <location>
        <begin position="32"/>
        <end position="62"/>
    </location>
</feature>
<accession>A0A9W9CM99</accession>
<feature type="compositionally biased region" description="Acidic residues" evidence="2">
    <location>
        <begin position="50"/>
        <end position="62"/>
    </location>
</feature>
<gene>
    <name evidence="5" type="ORF">N0V83_005465</name>
</gene>
<name>A0A9W9CM99_9PLEO</name>
<dbReference type="OrthoDB" id="310895at2759"/>
<evidence type="ECO:0000313" key="5">
    <source>
        <dbReference type="EMBL" id="KAJ4369702.1"/>
    </source>
</evidence>
<evidence type="ECO:0000259" key="4">
    <source>
        <dbReference type="SMART" id="SM00906"/>
    </source>
</evidence>
<feature type="domain" description="Xylanolytic transcriptional activator regulatory" evidence="4">
    <location>
        <begin position="264"/>
        <end position="337"/>
    </location>
</feature>
<organism evidence="5 6">
    <name type="scientific">Neocucurbitaria cava</name>
    <dbReference type="NCBI Taxonomy" id="798079"/>
    <lineage>
        <taxon>Eukaryota</taxon>
        <taxon>Fungi</taxon>
        <taxon>Dikarya</taxon>
        <taxon>Ascomycota</taxon>
        <taxon>Pezizomycotina</taxon>
        <taxon>Dothideomycetes</taxon>
        <taxon>Pleosporomycetidae</taxon>
        <taxon>Pleosporales</taxon>
        <taxon>Pleosporineae</taxon>
        <taxon>Cucurbitariaceae</taxon>
        <taxon>Neocucurbitaria</taxon>
    </lineage>
</organism>
<dbReference type="GO" id="GO:0005262">
    <property type="term" value="F:calcium channel activity"/>
    <property type="evidence" value="ECO:0007669"/>
    <property type="project" value="InterPro"/>
</dbReference>
<keyword evidence="3" id="KW-0812">Transmembrane</keyword>
<comment type="caution">
    <text evidence="5">The sequence shown here is derived from an EMBL/GenBank/DDBJ whole genome shotgun (WGS) entry which is preliminary data.</text>
</comment>
<evidence type="ECO:0000256" key="1">
    <source>
        <dbReference type="ARBA" id="ARBA00023242"/>
    </source>
</evidence>
<evidence type="ECO:0000313" key="6">
    <source>
        <dbReference type="Proteomes" id="UP001140560"/>
    </source>
</evidence>
<keyword evidence="3" id="KW-0472">Membrane</keyword>